<dbReference type="Pfam" id="PF01494">
    <property type="entry name" value="FAD_binding_3"/>
    <property type="match status" value="1"/>
</dbReference>
<gene>
    <name evidence="5" type="ORF">EV192_107488</name>
</gene>
<dbReference type="Gene3D" id="3.30.70.2450">
    <property type="match status" value="1"/>
</dbReference>
<keyword evidence="3" id="KW-0274">FAD</keyword>
<dbReference type="Gene3D" id="3.50.50.60">
    <property type="entry name" value="FAD/NAD(P)-binding domain"/>
    <property type="match status" value="1"/>
</dbReference>
<name>A0A4R2J9P1_9PSEU</name>
<dbReference type="SUPFAM" id="SSF51905">
    <property type="entry name" value="FAD/NAD(P)-binding domain"/>
    <property type="match status" value="1"/>
</dbReference>
<dbReference type="Gene3D" id="3.40.30.120">
    <property type="match status" value="1"/>
</dbReference>
<dbReference type="Proteomes" id="UP000295680">
    <property type="component" value="Unassembled WGS sequence"/>
</dbReference>
<reference evidence="5 6" key="1">
    <citation type="submission" date="2019-03" db="EMBL/GenBank/DDBJ databases">
        <title>Genomic Encyclopedia of Type Strains, Phase IV (KMG-IV): sequencing the most valuable type-strain genomes for metagenomic binning, comparative biology and taxonomic classification.</title>
        <authorList>
            <person name="Goeker M."/>
        </authorList>
    </citation>
    <scope>NUCLEOTIDE SEQUENCE [LARGE SCALE GENOMIC DNA]</scope>
    <source>
        <strain evidence="5 6">DSM 45934</strain>
    </source>
</reference>
<dbReference type="PANTHER" id="PTHR43004:SF19">
    <property type="entry name" value="BINDING MONOOXYGENASE, PUTATIVE (JCVI)-RELATED"/>
    <property type="match status" value="1"/>
</dbReference>
<dbReference type="RefSeq" id="WP_132122355.1">
    <property type="nucleotide sequence ID" value="NZ_SLWS01000007.1"/>
</dbReference>
<comment type="caution">
    <text evidence="5">The sequence shown here is derived from an EMBL/GenBank/DDBJ whole genome shotgun (WGS) entry which is preliminary data.</text>
</comment>
<dbReference type="AlphaFoldDB" id="A0A4R2J9P1"/>
<dbReference type="InterPro" id="IPR050641">
    <property type="entry name" value="RIFMO-like"/>
</dbReference>
<feature type="domain" description="FAD-binding" evidence="4">
    <location>
        <begin position="10"/>
        <end position="354"/>
    </location>
</feature>
<dbReference type="GO" id="GO:0016709">
    <property type="term" value="F:oxidoreductase activity, acting on paired donors, with incorporation or reduction of molecular oxygen, NAD(P)H as one donor, and incorporation of one atom of oxygen"/>
    <property type="evidence" value="ECO:0007669"/>
    <property type="project" value="UniProtKB-ARBA"/>
</dbReference>
<dbReference type="PROSITE" id="PS51257">
    <property type="entry name" value="PROKAR_LIPOPROTEIN"/>
    <property type="match status" value="1"/>
</dbReference>
<dbReference type="OrthoDB" id="3647401at2"/>
<evidence type="ECO:0000259" key="4">
    <source>
        <dbReference type="Pfam" id="PF01494"/>
    </source>
</evidence>
<dbReference type="GO" id="GO:0071949">
    <property type="term" value="F:FAD binding"/>
    <property type="evidence" value="ECO:0007669"/>
    <property type="project" value="InterPro"/>
</dbReference>
<evidence type="ECO:0000313" key="6">
    <source>
        <dbReference type="Proteomes" id="UP000295680"/>
    </source>
</evidence>
<dbReference type="PANTHER" id="PTHR43004">
    <property type="entry name" value="TRK SYSTEM POTASSIUM UPTAKE PROTEIN"/>
    <property type="match status" value="1"/>
</dbReference>
<dbReference type="InterPro" id="IPR002938">
    <property type="entry name" value="FAD-bd"/>
</dbReference>
<comment type="cofactor">
    <cofactor evidence="1">
        <name>FAD</name>
        <dbReference type="ChEBI" id="CHEBI:57692"/>
    </cofactor>
</comment>
<accession>A0A4R2J9P1</accession>
<proteinExistence type="predicted"/>
<dbReference type="InterPro" id="IPR036188">
    <property type="entry name" value="FAD/NAD-bd_sf"/>
</dbReference>
<sequence>MTRKKSTMDPVLIVGAGPSGLTLACELARRGVACRVVEKAPHLFASSRGKGLQPRTLEVFDDLGVIDEVLDAGMPFPSFRLYAGREIVWERTLQQMLGVGAIEHRADAPYPLPWLLPQWRTDEILLARLRALGGDVEFQTELVALRPDADGVTATVSRDGDVSEIRAAYLVGTDGGRSTVRKSIGVGFEGETFESERTLLGDVRVDGLDGVYCHMLTRDGDVGNRFSFWNLPCTPYFQFVVTMPTEQVPELSLDGLRGLLLERTGRTDIRLHDLRSISLYRVNARMTQQFRVGRVLLAGDAAHVHSSAGGQGLNLSVQDAYNLGWKLAGVLDGAPNALLDTYEAERFPVAADVLGLSTALAERNFAPPSNTGTSPAITQLGIGYRGGPLAAENRATPGLLQAGDRAPDGPVHGPDGARLFDVFRGTHFTLLGFGVDVAEFERRRPGVVRARTVGQHDGQVRTTYDAADGALFLIRPDGYVGAVSQTPAAIEDYLCRVTGR</sequence>
<dbReference type="PRINTS" id="PR00420">
    <property type="entry name" value="RNGMNOXGNASE"/>
</dbReference>
<dbReference type="NCBIfam" id="NF004832">
    <property type="entry name" value="PRK06184.1"/>
    <property type="match status" value="1"/>
</dbReference>
<dbReference type="Pfam" id="PF21274">
    <property type="entry name" value="Rng_hyd_C"/>
    <property type="match status" value="1"/>
</dbReference>
<evidence type="ECO:0000256" key="3">
    <source>
        <dbReference type="ARBA" id="ARBA00022827"/>
    </source>
</evidence>
<evidence type="ECO:0000313" key="5">
    <source>
        <dbReference type="EMBL" id="TCO56063.1"/>
    </source>
</evidence>
<keyword evidence="2" id="KW-0285">Flavoprotein</keyword>
<keyword evidence="6" id="KW-1185">Reference proteome</keyword>
<evidence type="ECO:0000256" key="1">
    <source>
        <dbReference type="ARBA" id="ARBA00001974"/>
    </source>
</evidence>
<dbReference type="EMBL" id="SLWS01000007">
    <property type="protein sequence ID" value="TCO56063.1"/>
    <property type="molecule type" value="Genomic_DNA"/>
</dbReference>
<evidence type="ECO:0000256" key="2">
    <source>
        <dbReference type="ARBA" id="ARBA00022630"/>
    </source>
</evidence>
<organism evidence="5 6">
    <name type="scientific">Actinocrispum wychmicini</name>
    <dbReference type="NCBI Taxonomy" id="1213861"/>
    <lineage>
        <taxon>Bacteria</taxon>
        <taxon>Bacillati</taxon>
        <taxon>Actinomycetota</taxon>
        <taxon>Actinomycetes</taxon>
        <taxon>Pseudonocardiales</taxon>
        <taxon>Pseudonocardiaceae</taxon>
        <taxon>Actinocrispum</taxon>
    </lineage>
</organism>
<protein>
    <submittedName>
        <fullName evidence="5">2-polyprenyl-6-methoxyphenol hydroxylase-like FAD-dependent oxidoreductase</fullName>
    </submittedName>
</protein>